<proteinExistence type="predicted"/>
<dbReference type="AlphaFoldDB" id="A0A1B6C262"/>
<dbReference type="EMBL" id="GEDC01029692">
    <property type="protein sequence ID" value="JAS07606.1"/>
    <property type="molecule type" value="Transcribed_RNA"/>
</dbReference>
<evidence type="ECO:0000313" key="1">
    <source>
        <dbReference type="EMBL" id="JAS07606.1"/>
    </source>
</evidence>
<feature type="non-terminal residue" evidence="1">
    <location>
        <position position="1"/>
    </location>
</feature>
<accession>A0A1B6C262</accession>
<sequence>QYLYTLVKGYKRFDSIIHRYPEPGHSYLPCDRPLGGIEKERQKIERVFIPIDYKHMVQKASKKFLVIKTNQYMFKNFSGHFSDKFFKINTVFAIVNSGGQSSKQAKARKVKKGGKFTISKYRCIEYNTTEILCTSSSFIKDAFLLEKKGTCFSLPDPDNV</sequence>
<reference evidence="1" key="1">
    <citation type="submission" date="2015-12" db="EMBL/GenBank/DDBJ databases">
        <title>De novo transcriptome assembly of four potential Pierce s Disease insect vectors from Arizona vineyards.</title>
        <authorList>
            <person name="Tassone E.E."/>
        </authorList>
    </citation>
    <scope>NUCLEOTIDE SEQUENCE</scope>
</reference>
<protein>
    <submittedName>
        <fullName evidence="1">Uncharacterized protein</fullName>
    </submittedName>
</protein>
<name>A0A1B6C262_9HEMI</name>
<gene>
    <name evidence="1" type="ORF">g.2673</name>
</gene>
<organism evidence="1">
    <name type="scientific">Clastoptera arizonana</name>
    <name type="common">Arizona spittle bug</name>
    <dbReference type="NCBI Taxonomy" id="38151"/>
    <lineage>
        <taxon>Eukaryota</taxon>
        <taxon>Metazoa</taxon>
        <taxon>Ecdysozoa</taxon>
        <taxon>Arthropoda</taxon>
        <taxon>Hexapoda</taxon>
        <taxon>Insecta</taxon>
        <taxon>Pterygota</taxon>
        <taxon>Neoptera</taxon>
        <taxon>Paraneoptera</taxon>
        <taxon>Hemiptera</taxon>
        <taxon>Auchenorrhyncha</taxon>
        <taxon>Cercopoidea</taxon>
        <taxon>Clastopteridae</taxon>
        <taxon>Clastoptera</taxon>
    </lineage>
</organism>